<dbReference type="OrthoDB" id="7477527at2759"/>
<evidence type="ECO:0000313" key="2">
    <source>
        <dbReference type="Proteomes" id="UP000324800"/>
    </source>
</evidence>
<dbReference type="CDD" id="cd09275">
    <property type="entry name" value="RNase_HI_RT_DIRS1"/>
    <property type="match status" value="1"/>
</dbReference>
<dbReference type="InterPro" id="IPR052055">
    <property type="entry name" value="Hepadnavirus_pol/RT"/>
</dbReference>
<dbReference type="Proteomes" id="UP000324800">
    <property type="component" value="Unassembled WGS sequence"/>
</dbReference>
<evidence type="ECO:0008006" key="3">
    <source>
        <dbReference type="Google" id="ProtNLM"/>
    </source>
</evidence>
<dbReference type="PANTHER" id="PTHR33050:SF7">
    <property type="entry name" value="RIBONUCLEASE H"/>
    <property type="match status" value="1"/>
</dbReference>
<evidence type="ECO:0000313" key="1">
    <source>
        <dbReference type="EMBL" id="KAA6379045.1"/>
    </source>
</evidence>
<accession>A0A5J4V974</accession>
<proteinExistence type="predicted"/>
<comment type="caution">
    <text evidence="1">The sequence shown here is derived from an EMBL/GenBank/DDBJ whole genome shotgun (WGS) entry which is preliminary data.</text>
</comment>
<dbReference type="EMBL" id="SNRW01008742">
    <property type="protein sequence ID" value="KAA6379045.1"/>
    <property type="molecule type" value="Genomic_DNA"/>
</dbReference>
<protein>
    <recommendedName>
        <fullName evidence="3">RNase H type-1 domain-containing protein</fullName>
    </recommendedName>
</protein>
<organism evidence="1 2">
    <name type="scientific">Streblomastix strix</name>
    <dbReference type="NCBI Taxonomy" id="222440"/>
    <lineage>
        <taxon>Eukaryota</taxon>
        <taxon>Metamonada</taxon>
        <taxon>Preaxostyla</taxon>
        <taxon>Oxymonadida</taxon>
        <taxon>Streblomastigidae</taxon>
        <taxon>Streblomastix</taxon>
    </lineage>
</organism>
<dbReference type="AlphaFoldDB" id="A0A5J4V974"/>
<sequence>MQKYSSNQRELLAVNWSIDHFLNNLISSGVRDLLIQTDNSTVVANVQRRTGATSLNPILLSIFQKVEDNNLRIKAIHIRGIYNITADRLSRVVDGADFMLDHNLYIRICQMFNIRPQVDGFATKWNRQTRNSVSWVQEEDAESTNSLFQIWADNRIWWLFPPISILPQVVSKIILEKPSAILITPDWKTLSVLAELHRLNKGYVMLPKISQCCLKGPGMSEAIVFLLTAYQLGEFENSIS</sequence>
<dbReference type="PANTHER" id="PTHR33050">
    <property type="entry name" value="REVERSE TRANSCRIPTASE DOMAIN-CONTAINING PROTEIN"/>
    <property type="match status" value="1"/>
</dbReference>
<gene>
    <name evidence="1" type="ORF">EZS28_025427</name>
</gene>
<name>A0A5J4V974_9EUKA</name>
<reference evidence="1 2" key="1">
    <citation type="submission" date="2019-03" db="EMBL/GenBank/DDBJ databases">
        <title>Single cell metagenomics reveals metabolic interactions within the superorganism composed of flagellate Streblomastix strix and complex community of Bacteroidetes bacteria on its surface.</title>
        <authorList>
            <person name="Treitli S.C."/>
            <person name="Kolisko M."/>
            <person name="Husnik F."/>
            <person name="Keeling P."/>
            <person name="Hampl V."/>
        </authorList>
    </citation>
    <scope>NUCLEOTIDE SEQUENCE [LARGE SCALE GENOMIC DNA]</scope>
    <source>
        <strain evidence="1">ST1C</strain>
    </source>
</reference>